<keyword evidence="5" id="KW-0408">Iron</keyword>
<evidence type="ECO:0000256" key="7">
    <source>
        <dbReference type="SAM" id="Phobius"/>
    </source>
</evidence>
<proteinExistence type="evidence at transcript level"/>
<dbReference type="EMBL" id="MN685655">
    <property type="protein sequence ID" value="QQL94735.1"/>
    <property type="molecule type" value="mRNA"/>
</dbReference>
<dbReference type="SUPFAM" id="SSF48264">
    <property type="entry name" value="Cytochrome P450"/>
    <property type="match status" value="1"/>
</dbReference>
<keyword evidence="2" id="KW-0349">Heme</keyword>
<dbReference type="Pfam" id="PF00067">
    <property type="entry name" value="p450"/>
    <property type="match status" value="1"/>
</dbReference>
<dbReference type="GO" id="GO:0005506">
    <property type="term" value="F:iron ion binding"/>
    <property type="evidence" value="ECO:0007669"/>
    <property type="project" value="InterPro"/>
</dbReference>
<dbReference type="GO" id="GO:0042446">
    <property type="term" value="P:hormone biosynthetic process"/>
    <property type="evidence" value="ECO:0007669"/>
    <property type="project" value="TreeGrafter"/>
</dbReference>
<evidence type="ECO:0000256" key="3">
    <source>
        <dbReference type="ARBA" id="ARBA00022723"/>
    </source>
</evidence>
<evidence type="ECO:0000256" key="4">
    <source>
        <dbReference type="ARBA" id="ARBA00023002"/>
    </source>
</evidence>
<evidence type="ECO:0000256" key="1">
    <source>
        <dbReference type="ARBA" id="ARBA00010617"/>
    </source>
</evidence>
<comment type="similarity">
    <text evidence="1">Belongs to the cytochrome P450 family.</text>
</comment>
<sequence length="426" mass="46973">MRLKPGLSGLLLHFTAMFTRLLSCVSPLSLPPSFPPSFLLVFFIGAAVVFFLIARRSVPETGPPSSRPPARGSVPCLPRVPVLGSLPWLGGGLPPHLLFTRLARRYGSLFALYLGPHYTVVVNDHQHAREVLLQRGKDFAGRPSMVTTNLLTRGGKDIAFSDYSPLWKSHRRLVHNSFTLFGEGTRRLQDIVLSSVDSLCAELLSGGRRGFDPSPAVTRAVTNVVCTLVFSATYRHGDAELQEVIRYNDGIVQTIARGGLVDIYPWMKVFPNKCLSKLKECISVRDRLLSRKLEEHKASLSDGDPRDLLDALLQGKTGSGRSQTSSGPQEERITDDHVLMTAAEAFGAGVETTSTTLLWILAYLLHHPEVQQRVQKELDEHVGGERAVCVSDRGRLPYLDCVINEGMRIRPVSPVLIPHTAMTDSR</sequence>
<dbReference type="GO" id="GO:0042448">
    <property type="term" value="P:progesterone metabolic process"/>
    <property type="evidence" value="ECO:0007669"/>
    <property type="project" value="TreeGrafter"/>
</dbReference>
<gene>
    <name evidence="8" type="primary">CYP17A2</name>
</gene>
<keyword evidence="7" id="KW-1133">Transmembrane helix</keyword>
<evidence type="ECO:0000256" key="2">
    <source>
        <dbReference type="ARBA" id="ARBA00022617"/>
    </source>
</evidence>
<dbReference type="PANTHER" id="PTHR24289:SF19">
    <property type="entry name" value="CYTOCHROME P450 FAMILY 17 POLYPEPTIDE 2"/>
    <property type="match status" value="1"/>
</dbReference>
<accession>A0A7T7JPY0</accession>
<keyword evidence="4" id="KW-0560">Oxidoreductase</keyword>
<dbReference type="AlphaFoldDB" id="A0A7T7JPY0"/>
<dbReference type="InterPro" id="IPR002401">
    <property type="entry name" value="Cyt_P450_E_grp-I"/>
</dbReference>
<reference evidence="8" key="1">
    <citation type="submission" date="2019-11" db="EMBL/GenBank/DDBJ databases">
        <authorList>
            <person name="Li J."/>
            <person name="Zhang X."/>
        </authorList>
    </citation>
    <scope>NUCLEOTIDE SEQUENCE</scope>
</reference>
<keyword evidence="6" id="KW-0503">Monooxygenase</keyword>
<dbReference type="PRINTS" id="PR00463">
    <property type="entry name" value="EP450I"/>
</dbReference>
<keyword evidence="7" id="KW-0472">Membrane</keyword>
<feature type="transmembrane region" description="Helical" evidence="7">
    <location>
        <begin position="33"/>
        <end position="54"/>
    </location>
</feature>
<dbReference type="GO" id="GO:0004508">
    <property type="term" value="F:steroid 17-alpha-monooxygenase activity"/>
    <property type="evidence" value="ECO:0007669"/>
    <property type="project" value="TreeGrafter"/>
</dbReference>
<name>A0A7T7JPY0_LATMC</name>
<protein>
    <submittedName>
        <fullName evidence="8">Cytochrome P450 family 17 subfamily a polypeptide 2</fullName>
    </submittedName>
</protein>
<keyword evidence="3" id="KW-0479">Metal-binding</keyword>
<keyword evidence="7" id="KW-0812">Transmembrane</keyword>
<dbReference type="GO" id="GO:0020037">
    <property type="term" value="F:heme binding"/>
    <property type="evidence" value="ECO:0007669"/>
    <property type="project" value="InterPro"/>
</dbReference>
<dbReference type="InterPro" id="IPR036396">
    <property type="entry name" value="Cyt_P450_sf"/>
</dbReference>
<dbReference type="PANTHER" id="PTHR24289">
    <property type="entry name" value="STEROID 17-ALPHA-HYDROXYLASE/17,20 LYASE"/>
    <property type="match status" value="1"/>
</dbReference>
<evidence type="ECO:0000256" key="5">
    <source>
        <dbReference type="ARBA" id="ARBA00023004"/>
    </source>
</evidence>
<dbReference type="InterPro" id="IPR001128">
    <property type="entry name" value="Cyt_P450"/>
</dbReference>
<dbReference type="Gene3D" id="1.10.630.10">
    <property type="entry name" value="Cytochrome P450"/>
    <property type="match status" value="1"/>
</dbReference>
<evidence type="ECO:0000313" key="8">
    <source>
        <dbReference type="EMBL" id="QQL94735.1"/>
    </source>
</evidence>
<dbReference type="PRINTS" id="PR00385">
    <property type="entry name" value="P450"/>
</dbReference>
<evidence type="ECO:0000256" key="6">
    <source>
        <dbReference type="ARBA" id="ARBA00023033"/>
    </source>
</evidence>
<organism evidence="8">
    <name type="scientific">Lateolabrax maculatus</name>
    <name type="common">Spotted sea bass</name>
    <dbReference type="NCBI Taxonomy" id="315492"/>
    <lineage>
        <taxon>Eukaryota</taxon>
        <taxon>Metazoa</taxon>
        <taxon>Chordata</taxon>
        <taxon>Craniata</taxon>
        <taxon>Vertebrata</taxon>
        <taxon>Euteleostomi</taxon>
        <taxon>Actinopterygii</taxon>
        <taxon>Neopterygii</taxon>
        <taxon>Teleostei</taxon>
        <taxon>Neoteleostei</taxon>
        <taxon>Acanthomorphata</taxon>
        <taxon>Eupercaria</taxon>
        <taxon>Acropomatiformes</taxon>
        <taxon>Lateolabracidae</taxon>
        <taxon>Lateolabrax</taxon>
    </lineage>
</organism>